<evidence type="ECO:0000313" key="2">
    <source>
        <dbReference type="EMBL" id="KAK2105101.1"/>
    </source>
</evidence>
<feature type="region of interest" description="Disordered" evidence="1">
    <location>
        <begin position="1"/>
        <end position="46"/>
    </location>
</feature>
<accession>A0ABQ9V6U3</accession>
<reference evidence="2 3" key="1">
    <citation type="submission" date="2023-05" db="EMBL/GenBank/DDBJ databases">
        <title>B98-5 Cell Line De Novo Hybrid Assembly: An Optical Mapping Approach.</title>
        <authorList>
            <person name="Kananen K."/>
            <person name="Auerbach J.A."/>
            <person name="Kautto E."/>
            <person name="Blachly J.S."/>
        </authorList>
    </citation>
    <scope>NUCLEOTIDE SEQUENCE [LARGE SCALE GENOMIC DNA]</scope>
    <source>
        <strain evidence="2">B95-8</strain>
        <tissue evidence="2">Cell line</tissue>
    </source>
</reference>
<feature type="compositionally biased region" description="Polar residues" evidence="1">
    <location>
        <begin position="1"/>
        <end position="10"/>
    </location>
</feature>
<sequence length="95" mass="10170">MAAGPTSQLSDFLLSPPLVTPPQSPVSPQLPATTQVHHPGEHHKELVRSQMLPRTLGVQARKALFEKREQEMVGKYGCPLTDGGGATQMPTQMGG</sequence>
<feature type="compositionally biased region" description="Polar residues" evidence="1">
    <location>
        <begin position="26"/>
        <end position="36"/>
    </location>
</feature>
<organism evidence="2 3">
    <name type="scientific">Saguinus oedipus</name>
    <name type="common">Cotton-top tamarin</name>
    <name type="synonym">Oedipomidas oedipus</name>
    <dbReference type="NCBI Taxonomy" id="9490"/>
    <lineage>
        <taxon>Eukaryota</taxon>
        <taxon>Metazoa</taxon>
        <taxon>Chordata</taxon>
        <taxon>Craniata</taxon>
        <taxon>Vertebrata</taxon>
        <taxon>Euteleostomi</taxon>
        <taxon>Mammalia</taxon>
        <taxon>Eutheria</taxon>
        <taxon>Euarchontoglires</taxon>
        <taxon>Primates</taxon>
        <taxon>Haplorrhini</taxon>
        <taxon>Platyrrhini</taxon>
        <taxon>Cebidae</taxon>
        <taxon>Callitrichinae</taxon>
        <taxon>Saguinus</taxon>
    </lineage>
</organism>
<feature type="region of interest" description="Disordered" evidence="1">
    <location>
        <begin position="75"/>
        <end position="95"/>
    </location>
</feature>
<proteinExistence type="predicted"/>
<evidence type="ECO:0000256" key="1">
    <source>
        <dbReference type="SAM" id="MobiDB-lite"/>
    </source>
</evidence>
<keyword evidence="3" id="KW-1185">Reference proteome</keyword>
<dbReference type="Proteomes" id="UP001266305">
    <property type="component" value="Unassembled WGS sequence"/>
</dbReference>
<evidence type="ECO:0000313" key="3">
    <source>
        <dbReference type="Proteomes" id="UP001266305"/>
    </source>
</evidence>
<gene>
    <name evidence="2" type="primary">SMTNL2_3</name>
    <name evidence="2" type="ORF">P7K49_014615</name>
</gene>
<comment type="caution">
    <text evidence="2">The sequence shown here is derived from an EMBL/GenBank/DDBJ whole genome shotgun (WGS) entry which is preliminary data.</text>
</comment>
<dbReference type="EMBL" id="JASSZA010000007">
    <property type="protein sequence ID" value="KAK2105101.1"/>
    <property type="molecule type" value="Genomic_DNA"/>
</dbReference>
<protein>
    <submittedName>
        <fullName evidence="2">Smoothelin-like protein 2</fullName>
    </submittedName>
</protein>
<name>A0ABQ9V6U3_SAGOE</name>